<reference evidence="9 10" key="1">
    <citation type="journal article" date="2015" name="Nature">
        <title>rRNA introns, odd ribosomes, and small enigmatic genomes across a large radiation of phyla.</title>
        <authorList>
            <person name="Brown C.T."/>
            <person name="Hug L.A."/>
            <person name="Thomas B.C."/>
            <person name="Sharon I."/>
            <person name="Castelle C.J."/>
            <person name="Singh A."/>
            <person name="Wilkins M.J."/>
            <person name="Williams K.H."/>
            <person name="Banfield J.F."/>
        </authorList>
    </citation>
    <scope>NUCLEOTIDE SEQUENCE [LARGE SCALE GENOMIC DNA]</scope>
</reference>
<dbReference type="SUPFAM" id="SSF75625">
    <property type="entry name" value="YebC-like"/>
    <property type="match status" value="1"/>
</dbReference>
<dbReference type="PANTHER" id="PTHR12532">
    <property type="entry name" value="TRANSLATIONAL ACTIVATOR OF CYTOCHROME C OXIDASE 1"/>
    <property type="match status" value="1"/>
</dbReference>
<sequence length="248" mass="27543">MSGHSKWKTNKHKKGIADAKRGQAFTKIAKIITIAAKEGGGNPDSNFKLRLAIEKGREVNMPKENVQRAIDRGVGNADGASNYKEVVYEGFGPEGTAFIVDAATDNTNRTNAELKTLFSKNGGNMASSGAVAYLFDHVGYLFLEIEKNKIEEVMLTVMEEAGVLDVVEDKEGIDVYTQLDMLSAIRESLTAKGYNIKDGELIFRAKNPIKIEDKNIIERLISFSELIEEHDDVQKVHVNFEIDDEIFK</sequence>
<keyword evidence="3 6" id="KW-0805">Transcription regulation</keyword>
<evidence type="ECO:0000256" key="3">
    <source>
        <dbReference type="ARBA" id="ARBA00023015"/>
    </source>
</evidence>
<dbReference type="InterPro" id="IPR017856">
    <property type="entry name" value="Integrase-like_N"/>
</dbReference>
<evidence type="ECO:0000256" key="5">
    <source>
        <dbReference type="ARBA" id="ARBA00023163"/>
    </source>
</evidence>
<evidence type="ECO:0000259" key="7">
    <source>
        <dbReference type="Pfam" id="PF01709"/>
    </source>
</evidence>
<gene>
    <name evidence="9" type="ORF">UR67_C0002G0043</name>
</gene>
<dbReference type="InterPro" id="IPR049083">
    <property type="entry name" value="TACO1_YebC_N"/>
</dbReference>
<keyword evidence="5 6" id="KW-0804">Transcription</keyword>
<dbReference type="Pfam" id="PF20772">
    <property type="entry name" value="TACO1_YebC_N"/>
    <property type="match status" value="1"/>
</dbReference>
<keyword evidence="2 6" id="KW-0963">Cytoplasm</keyword>
<evidence type="ECO:0000256" key="6">
    <source>
        <dbReference type="HAMAP-Rule" id="MF_00693"/>
    </source>
</evidence>
<comment type="subcellular location">
    <subcellularLocation>
        <location evidence="6">Cytoplasm</location>
    </subcellularLocation>
</comment>
<dbReference type="Gene3D" id="3.30.70.980">
    <property type="match status" value="2"/>
</dbReference>
<name>A0A0G0BKF6_UNCC3</name>
<accession>A0A0G0BKF6</accession>
<proteinExistence type="inferred from homology"/>
<organism evidence="9 10">
    <name type="scientific">candidate division CPR3 bacterium GW2011_GWF2_35_18</name>
    <dbReference type="NCBI Taxonomy" id="1618350"/>
    <lineage>
        <taxon>Bacteria</taxon>
        <taxon>Bacteria division CPR3</taxon>
    </lineage>
</organism>
<dbReference type="GO" id="GO:0005829">
    <property type="term" value="C:cytosol"/>
    <property type="evidence" value="ECO:0007669"/>
    <property type="project" value="TreeGrafter"/>
</dbReference>
<evidence type="ECO:0000313" key="10">
    <source>
        <dbReference type="Proteomes" id="UP000034581"/>
    </source>
</evidence>
<dbReference type="NCBIfam" id="NF009044">
    <property type="entry name" value="PRK12378.1"/>
    <property type="match status" value="1"/>
</dbReference>
<evidence type="ECO:0000256" key="4">
    <source>
        <dbReference type="ARBA" id="ARBA00023125"/>
    </source>
</evidence>
<dbReference type="EMBL" id="LBQB01000002">
    <property type="protein sequence ID" value="KKP69923.1"/>
    <property type="molecule type" value="Genomic_DNA"/>
</dbReference>
<dbReference type="AlphaFoldDB" id="A0A0G0BKF6"/>
<dbReference type="InterPro" id="IPR026564">
    <property type="entry name" value="Transcrip_reg_TACO1-like_dom3"/>
</dbReference>
<evidence type="ECO:0000259" key="8">
    <source>
        <dbReference type="Pfam" id="PF20772"/>
    </source>
</evidence>
<dbReference type="Proteomes" id="UP000034581">
    <property type="component" value="Unassembled WGS sequence"/>
</dbReference>
<dbReference type="InterPro" id="IPR029072">
    <property type="entry name" value="YebC-like"/>
</dbReference>
<keyword evidence="4 6" id="KW-0238">DNA-binding</keyword>
<comment type="similarity">
    <text evidence="1 6">Belongs to the TACO1 family.</text>
</comment>
<dbReference type="NCBIfam" id="NF001030">
    <property type="entry name" value="PRK00110.1"/>
    <property type="match status" value="1"/>
</dbReference>
<dbReference type="FunFam" id="1.10.10.200:FF:000002">
    <property type="entry name" value="Probable transcriptional regulatory protein CLM62_37755"/>
    <property type="match status" value="1"/>
</dbReference>
<dbReference type="Pfam" id="PF01709">
    <property type="entry name" value="Transcrip_reg"/>
    <property type="match status" value="1"/>
</dbReference>
<dbReference type="InterPro" id="IPR048300">
    <property type="entry name" value="TACO1_YebC-like_2nd/3rd_dom"/>
</dbReference>
<dbReference type="GO" id="GO:0006355">
    <property type="term" value="P:regulation of DNA-templated transcription"/>
    <property type="evidence" value="ECO:0007669"/>
    <property type="project" value="UniProtKB-UniRule"/>
</dbReference>
<feature type="domain" description="TACO1/YebC-like second and third" evidence="7">
    <location>
        <begin position="83"/>
        <end position="240"/>
    </location>
</feature>
<comment type="caution">
    <text evidence="9">The sequence shown here is derived from an EMBL/GenBank/DDBJ whole genome shotgun (WGS) entry which is preliminary data.</text>
</comment>
<evidence type="ECO:0000256" key="2">
    <source>
        <dbReference type="ARBA" id="ARBA00022490"/>
    </source>
</evidence>
<dbReference type="Gene3D" id="1.10.10.200">
    <property type="match status" value="1"/>
</dbReference>
<protein>
    <recommendedName>
        <fullName evidence="6">Probable transcriptional regulatory protein UR67_C0002G0043</fullName>
    </recommendedName>
</protein>
<dbReference type="STRING" id="1618350.UR67_C0002G0043"/>
<dbReference type="NCBIfam" id="TIGR01033">
    <property type="entry name" value="YebC/PmpR family DNA-binding transcriptional regulator"/>
    <property type="match status" value="1"/>
</dbReference>
<dbReference type="PANTHER" id="PTHR12532:SF6">
    <property type="entry name" value="TRANSCRIPTIONAL REGULATORY PROTEIN YEBC-RELATED"/>
    <property type="match status" value="1"/>
</dbReference>
<feature type="domain" description="TACO1/YebC-like N-terminal" evidence="8">
    <location>
        <begin position="5"/>
        <end position="75"/>
    </location>
</feature>
<dbReference type="InterPro" id="IPR002876">
    <property type="entry name" value="Transcrip_reg_TACO1-like"/>
</dbReference>
<dbReference type="HAMAP" id="MF_00693">
    <property type="entry name" value="Transcrip_reg_TACO1"/>
    <property type="match status" value="1"/>
</dbReference>
<evidence type="ECO:0000313" key="9">
    <source>
        <dbReference type="EMBL" id="KKP69923.1"/>
    </source>
</evidence>
<dbReference type="GO" id="GO:0003677">
    <property type="term" value="F:DNA binding"/>
    <property type="evidence" value="ECO:0007669"/>
    <property type="project" value="UniProtKB-UniRule"/>
</dbReference>
<evidence type="ECO:0000256" key="1">
    <source>
        <dbReference type="ARBA" id="ARBA00008724"/>
    </source>
</evidence>